<dbReference type="OrthoDB" id="1750126at2759"/>
<dbReference type="EMBL" id="BKCP01009848">
    <property type="protein sequence ID" value="GER51727.1"/>
    <property type="molecule type" value="Genomic_DNA"/>
</dbReference>
<evidence type="ECO:0000313" key="3">
    <source>
        <dbReference type="Proteomes" id="UP000325081"/>
    </source>
</evidence>
<gene>
    <name evidence="2" type="ORF">STAS_29131</name>
</gene>
<feature type="region of interest" description="Disordered" evidence="1">
    <location>
        <begin position="69"/>
        <end position="89"/>
    </location>
</feature>
<feature type="compositionally biased region" description="Polar residues" evidence="1">
    <location>
        <begin position="69"/>
        <end position="83"/>
    </location>
</feature>
<sequence length="176" mass="19699">MPSKNQIPCFITLEGGVASGFKKPEEDEFDTRFKMLKQFHEGKCDVAIVDDNAEVFVWVDREETTGINTMSSLPHTNHESVSASRVKPSELGENDGGEIRWGLESGSPGKLGLLHATWRASVIAAHKWGPQKHASWPRVCPERSCLLVVLVACWRHNQWVTEAKELYLSICGPRFP</sequence>
<protein>
    <submittedName>
        <fullName evidence="2">Villin-3</fullName>
    </submittedName>
</protein>
<evidence type="ECO:0000256" key="1">
    <source>
        <dbReference type="SAM" id="MobiDB-lite"/>
    </source>
</evidence>
<proteinExistence type="predicted"/>
<name>A0A5A7R4S0_STRAF</name>
<evidence type="ECO:0000313" key="2">
    <source>
        <dbReference type="EMBL" id="GER51727.1"/>
    </source>
</evidence>
<dbReference type="AlphaFoldDB" id="A0A5A7R4S0"/>
<dbReference type="Proteomes" id="UP000325081">
    <property type="component" value="Unassembled WGS sequence"/>
</dbReference>
<comment type="caution">
    <text evidence="2">The sequence shown here is derived from an EMBL/GenBank/DDBJ whole genome shotgun (WGS) entry which is preliminary data.</text>
</comment>
<accession>A0A5A7R4S0</accession>
<keyword evidence="3" id="KW-1185">Reference proteome</keyword>
<reference evidence="3" key="1">
    <citation type="journal article" date="2019" name="Curr. Biol.">
        <title>Genome Sequence of Striga asiatica Provides Insight into the Evolution of Plant Parasitism.</title>
        <authorList>
            <person name="Yoshida S."/>
            <person name="Kim S."/>
            <person name="Wafula E.K."/>
            <person name="Tanskanen J."/>
            <person name="Kim Y.M."/>
            <person name="Honaas L."/>
            <person name="Yang Z."/>
            <person name="Spallek T."/>
            <person name="Conn C.E."/>
            <person name="Ichihashi Y."/>
            <person name="Cheong K."/>
            <person name="Cui S."/>
            <person name="Der J.P."/>
            <person name="Gundlach H."/>
            <person name="Jiao Y."/>
            <person name="Hori C."/>
            <person name="Ishida J.K."/>
            <person name="Kasahara H."/>
            <person name="Kiba T."/>
            <person name="Kim M.S."/>
            <person name="Koo N."/>
            <person name="Laohavisit A."/>
            <person name="Lee Y.H."/>
            <person name="Lumba S."/>
            <person name="McCourt P."/>
            <person name="Mortimer J.C."/>
            <person name="Mutuku J.M."/>
            <person name="Nomura T."/>
            <person name="Sasaki-Sekimoto Y."/>
            <person name="Seto Y."/>
            <person name="Wang Y."/>
            <person name="Wakatake T."/>
            <person name="Sakakibara H."/>
            <person name="Demura T."/>
            <person name="Yamaguchi S."/>
            <person name="Yoneyama K."/>
            <person name="Manabe R.I."/>
            <person name="Nelson D.C."/>
            <person name="Schulman A.H."/>
            <person name="Timko M.P."/>
            <person name="dePamphilis C.W."/>
            <person name="Choi D."/>
            <person name="Shirasu K."/>
        </authorList>
    </citation>
    <scope>NUCLEOTIDE SEQUENCE [LARGE SCALE GENOMIC DNA]</scope>
    <source>
        <strain evidence="3">cv. UVA1</strain>
    </source>
</reference>
<organism evidence="2 3">
    <name type="scientific">Striga asiatica</name>
    <name type="common">Asiatic witchweed</name>
    <name type="synonym">Buchnera asiatica</name>
    <dbReference type="NCBI Taxonomy" id="4170"/>
    <lineage>
        <taxon>Eukaryota</taxon>
        <taxon>Viridiplantae</taxon>
        <taxon>Streptophyta</taxon>
        <taxon>Embryophyta</taxon>
        <taxon>Tracheophyta</taxon>
        <taxon>Spermatophyta</taxon>
        <taxon>Magnoliopsida</taxon>
        <taxon>eudicotyledons</taxon>
        <taxon>Gunneridae</taxon>
        <taxon>Pentapetalae</taxon>
        <taxon>asterids</taxon>
        <taxon>lamiids</taxon>
        <taxon>Lamiales</taxon>
        <taxon>Orobanchaceae</taxon>
        <taxon>Buchnereae</taxon>
        <taxon>Striga</taxon>
    </lineage>
</organism>